<evidence type="ECO:0000313" key="3">
    <source>
        <dbReference type="EMBL" id="HJF66432.1"/>
    </source>
</evidence>
<reference evidence="5" key="1">
    <citation type="submission" date="2018-05" db="EMBL/GenBank/DDBJ databases">
        <title>Genome Sequencing of selected type strains of the family Eggerthellaceae.</title>
        <authorList>
            <person name="Danylec N."/>
            <person name="Stoll D.A."/>
            <person name="Doetsch A."/>
            <person name="Huch M."/>
        </authorList>
    </citation>
    <scope>NUCLEOTIDE SEQUENCE [LARGE SCALE GENOMIC DNA]</scope>
    <source>
        <strain evidence="5">DSM 24851</strain>
    </source>
</reference>
<dbReference type="AlphaFoldDB" id="A0A3N0B019"/>
<feature type="compositionally biased region" description="Acidic residues" evidence="1">
    <location>
        <begin position="79"/>
        <end position="96"/>
    </location>
</feature>
<gene>
    <name evidence="4" type="ORF">DMP06_04840</name>
    <name evidence="3" type="ORF">K8U77_10015</name>
</gene>
<name>A0A3N0B019_9ACTN</name>
<dbReference type="Proteomes" id="UP000786989">
    <property type="component" value="Unassembled WGS sequence"/>
</dbReference>
<sequence>MNLNLTDVTLGAPMALAHLNASTAPRAFAFRVLAALVLAALCAFALSSCGHEPEIATPPVDYGQEQQNNTEKNTGAQDNADDATAADDEASEQDDTSAEHDASDGAAAQATHEGPFVVRILNAGGADGLAGAAQETLTGAGIAGDNYQISTDSYLAAVLPSTIVYVTGEGDDAAAVRAEADKVAAALGGEVRTFNAAEVAEGTTMDGLDILVLVGANAI</sequence>
<evidence type="ECO:0000259" key="2">
    <source>
        <dbReference type="Pfam" id="PF13399"/>
    </source>
</evidence>
<reference evidence="4" key="2">
    <citation type="journal article" date="2019" name="Microbiol. Resour. Announc.">
        <title>Draft Genome Sequences of Type Strains of Gordonibacter faecihominis, Paraeggerthella hongkongensis, Parvibacter caecicola,Slackia equolifaciens, Slackia faecicanis, and Slackia isoflavoniconvertens.</title>
        <authorList>
            <person name="Danylec N."/>
            <person name="Stoll D.A."/>
            <person name="Dotsch A."/>
            <person name="Huch M."/>
        </authorList>
    </citation>
    <scope>NUCLEOTIDE SEQUENCE</scope>
    <source>
        <strain evidence="4">DSM 24851</strain>
    </source>
</reference>
<dbReference type="Pfam" id="PF13399">
    <property type="entry name" value="LytR_C"/>
    <property type="match status" value="1"/>
</dbReference>
<dbReference type="EMBL" id="QIBX01000006">
    <property type="protein sequence ID" value="RNL40463.1"/>
    <property type="molecule type" value="Genomic_DNA"/>
</dbReference>
<evidence type="ECO:0000256" key="1">
    <source>
        <dbReference type="SAM" id="MobiDB-lite"/>
    </source>
</evidence>
<evidence type="ECO:0000313" key="4">
    <source>
        <dbReference type="EMBL" id="RNL40463.1"/>
    </source>
</evidence>
<protein>
    <submittedName>
        <fullName evidence="3">LytR C-terminal domain-containing protein</fullName>
    </submittedName>
</protein>
<feature type="compositionally biased region" description="Polar residues" evidence="1">
    <location>
        <begin position="64"/>
        <end position="75"/>
    </location>
</feature>
<dbReference type="RefSeq" id="WP_123208616.1">
    <property type="nucleotide sequence ID" value="NZ_JBHTHO010000005.1"/>
</dbReference>
<evidence type="ECO:0000313" key="5">
    <source>
        <dbReference type="Proteomes" id="UP000269591"/>
    </source>
</evidence>
<proteinExistence type="predicted"/>
<dbReference type="EMBL" id="DYWI01000195">
    <property type="protein sequence ID" value="HJF66432.1"/>
    <property type="molecule type" value="Genomic_DNA"/>
</dbReference>
<dbReference type="Gene3D" id="3.30.70.2390">
    <property type="match status" value="1"/>
</dbReference>
<keyword evidence="5" id="KW-1185">Reference proteome</keyword>
<reference evidence="3" key="3">
    <citation type="journal article" date="2021" name="PeerJ">
        <title>Extensive microbial diversity within the chicken gut microbiome revealed by metagenomics and culture.</title>
        <authorList>
            <person name="Gilroy R."/>
            <person name="Ravi A."/>
            <person name="Getino M."/>
            <person name="Pursley I."/>
            <person name="Horton D.L."/>
            <person name="Alikhan N.F."/>
            <person name="Baker D."/>
            <person name="Gharbi K."/>
            <person name="Hall N."/>
            <person name="Watson M."/>
            <person name="Adriaenssens E.M."/>
            <person name="Foster-Nyarko E."/>
            <person name="Jarju S."/>
            <person name="Secka A."/>
            <person name="Antonio M."/>
            <person name="Oren A."/>
            <person name="Chaudhuri R.R."/>
            <person name="La Ragione R."/>
            <person name="Hildebrand F."/>
            <person name="Pallen M.J."/>
        </authorList>
    </citation>
    <scope>NUCLEOTIDE SEQUENCE</scope>
    <source>
        <strain evidence="3">ChiGjej6B6-11269</strain>
    </source>
</reference>
<organism evidence="4 5">
    <name type="scientific">Slackia equolifaciens</name>
    <dbReference type="NCBI Taxonomy" id="498718"/>
    <lineage>
        <taxon>Bacteria</taxon>
        <taxon>Bacillati</taxon>
        <taxon>Actinomycetota</taxon>
        <taxon>Coriobacteriia</taxon>
        <taxon>Eggerthellales</taxon>
        <taxon>Eggerthellaceae</taxon>
        <taxon>Slackia</taxon>
    </lineage>
</organism>
<feature type="region of interest" description="Disordered" evidence="1">
    <location>
        <begin position="57"/>
        <end position="109"/>
    </location>
</feature>
<comment type="caution">
    <text evidence="4">The sequence shown here is derived from an EMBL/GenBank/DDBJ whole genome shotgun (WGS) entry which is preliminary data.</text>
</comment>
<accession>A0A3N0B019</accession>
<reference evidence="3" key="4">
    <citation type="submission" date="2021-09" db="EMBL/GenBank/DDBJ databases">
        <authorList>
            <person name="Gilroy R."/>
        </authorList>
    </citation>
    <scope>NUCLEOTIDE SEQUENCE</scope>
    <source>
        <strain evidence="3">ChiGjej6B6-11269</strain>
    </source>
</reference>
<dbReference type="Proteomes" id="UP000269591">
    <property type="component" value="Unassembled WGS sequence"/>
</dbReference>
<feature type="domain" description="LytR/CpsA/Psr regulator C-terminal" evidence="2">
    <location>
        <begin position="118"/>
        <end position="215"/>
    </location>
</feature>
<dbReference type="InterPro" id="IPR027381">
    <property type="entry name" value="LytR/CpsA/Psr_C"/>
</dbReference>